<organism evidence="4">
    <name type="scientific">Haemonchus placei</name>
    <name type="common">Barber's pole worm</name>
    <dbReference type="NCBI Taxonomy" id="6290"/>
    <lineage>
        <taxon>Eukaryota</taxon>
        <taxon>Metazoa</taxon>
        <taxon>Ecdysozoa</taxon>
        <taxon>Nematoda</taxon>
        <taxon>Chromadorea</taxon>
        <taxon>Rhabditida</taxon>
        <taxon>Rhabditina</taxon>
        <taxon>Rhabditomorpha</taxon>
        <taxon>Strongyloidea</taxon>
        <taxon>Trichostrongylidae</taxon>
        <taxon>Haemonchus</taxon>
    </lineage>
</organism>
<dbReference type="Proteomes" id="UP000268014">
    <property type="component" value="Unassembled WGS sequence"/>
</dbReference>
<keyword evidence="1" id="KW-0472">Membrane</keyword>
<sequence>MYFAANASTVTIMTTRFCYCLLFVVLFHVTYSTARGRF</sequence>
<evidence type="ECO:0000313" key="3">
    <source>
        <dbReference type="Proteomes" id="UP000268014"/>
    </source>
</evidence>
<dbReference type="WBParaSite" id="HPLM_0002058401-mRNA-1">
    <property type="protein sequence ID" value="HPLM_0002058401-mRNA-1"/>
    <property type="gene ID" value="HPLM_0002058401"/>
</dbReference>
<keyword evidence="3" id="KW-1185">Reference proteome</keyword>
<feature type="transmembrane region" description="Helical" evidence="1">
    <location>
        <begin position="12"/>
        <end position="31"/>
    </location>
</feature>
<gene>
    <name evidence="2" type="ORF">HPLM_LOCUS20576</name>
</gene>
<keyword evidence="1" id="KW-1133">Transmembrane helix</keyword>
<name>A0A0N4X892_HAEPC</name>
<evidence type="ECO:0000313" key="4">
    <source>
        <dbReference type="WBParaSite" id="HPLM_0002058401-mRNA-1"/>
    </source>
</evidence>
<accession>A0A0N4X892</accession>
<reference evidence="2 3" key="2">
    <citation type="submission" date="2018-11" db="EMBL/GenBank/DDBJ databases">
        <authorList>
            <consortium name="Pathogen Informatics"/>
        </authorList>
    </citation>
    <scope>NUCLEOTIDE SEQUENCE [LARGE SCALE GENOMIC DNA]</scope>
    <source>
        <strain evidence="2 3">MHpl1</strain>
    </source>
</reference>
<protein>
    <submittedName>
        <fullName evidence="2 4">Uncharacterized protein</fullName>
    </submittedName>
</protein>
<reference evidence="4" key="1">
    <citation type="submission" date="2017-02" db="UniProtKB">
        <authorList>
            <consortium name="WormBaseParasite"/>
        </authorList>
    </citation>
    <scope>IDENTIFICATION</scope>
</reference>
<evidence type="ECO:0000313" key="2">
    <source>
        <dbReference type="EMBL" id="VDO84714.1"/>
    </source>
</evidence>
<dbReference type="AlphaFoldDB" id="A0A0N4X892"/>
<proteinExistence type="predicted"/>
<dbReference type="EMBL" id="UZAF01022356">
    <property type="protein sequence ID" value="VDO84714.1"/>
    <property type="molecule type" value="Genomic_DNA"/>
</dbReference>
<evidence type="ECO:0000256" key="1">
    <source>
        <dbReference type="SAM" id="Phobius"/>
    </source>
</evidence>
<keyword evidence="1" id="KW-0812">Transmembrane</keyword>